<dbReference type="Gene3D" id="3.30.460.10">
    <property type="entry name" value="Beta Polymerase, domain 2"/>
    <property type="match status" value="1"/>
</dbReference>
<proteinExistence type="predicted"/>
<dbReference type="SUPFAM" id="SSF81301">
    <property type="entry name" value="Nucleotidyltransferase"/>
    <property type="match status" value="1"/>
</dbReference>
<dbReference type="Proteomes" id="UP000178435">
    <property type="component" value="Unassembled WGS sequence"/>
</dbReference>
<dbReference type="CDD" id="cd05403">
    <property type="entry name" value="NT_KNTase_like"/>
    <property type="match status" value="1"/>
</dbReference>
<comment type="caution">
    <text evidence="2">The sequence shown here is derived from an EMBL/GenBank/DDBJ whole genome shotgun (WGS) entry which is preliminary data.</text>
</comment>
<protein>
    <submittedName>
        <fullName evidence="2">Nucleotidyltransferase</fullName>
    </submittedName>
</protein>
<gene>
    <name evidence="2" type="ORF">A2149_00215</name>
</gene>
<dbReference type="InterPro" id="IPR052548">
    <property type="entry name" value="Type_VII_TA_antitoxin"/>
</dbReference>
<evidence type="ECO:0000259" key="1">
    <source>
        <dbReference type="Pfam" id="PF18765"/>
    </source>
</evidence>
<organism evidence="2 3">
    <name type="scientific">Candidatus Schekmanbacteria bacterium RBG_16_38_11</name>
    <dbReference type="NCBI Taxonomy" id="1817880"/>
    <lineage>
        <taxon>Bacteria</taxon>
        <taxon>Candidatus Schekmaniibacteriota</taxon>
    </lineage>
</organism>
<dbReference type="InterPro" id="IPR043519">
    <property type="entry name" value="NT_sf"/>
</dbReference>
<sequence>MSNNILTSEEHTVLMELKVSLERVLGDCLVKFVLYGSRAREDYDEESDIDIAIIVRGLTREVKNQILDMVADIELKYLTPLSTLMFSEKDFELLKKRERRIALDIEREGIPL</sequence>
<evidence type="ECO:0000313" key="2">
    <source>
        <dbReference type="EMBL" id="OGL44087.1"/>
    </source>
</evidence>
<reference evidence="2 3" key="1">
    <citation type="journal article" date="2016" name="Nat. Commun.">
        <title>Thousands of microbial genomes shed light on interconnected biogeochemical processes in an aquifer system.</title>
        <authorList>
            <person name="Anantharaman K."/>
            <person name="Brown C.T."/>
            <person name="Hug L.A."/>
            <person name="Sharon I."/>
            <person name="Castelle C.J."/>
            <person name="Probst A.J."/>
            <person name="Thomas B.C."/>
            <person name="Singh A."/>
            <person name="Wilkins M.J."/>
            <person name="Karaoz U."/>
            <person name="Brodie E.L."/>
            <person name="Williams K.H."/>
            <person name="Hubbard S.S."/>
            <person name="Banfield J.F."/>
        </authorList>
    </citation>
    <scope>NUCLEOTIDE SEQUENCE [LARGE SCALE GENOMIC DNA]</scope>
</reference>
<evidence type="ECO:0000313" key="3">
    <source>
        <dbReference type="Proteomes" id="UP000178435"/>
    </source>
</evidence>
<feature type="domain" description="Polymerase beta nucleotidyltransferase" evidence="1">
    <location>
        <begin position="31"/>
        <end position="109"/>
    </location>
</feature>
<dbReference type="Pfam" id="PF18765">
    <property type="entry name" value="Polbeta"/>
    <property type="match status" value="1"/>
</dbReference>
<dbReference type="GO" id="GO:0016740">
    <property type="term" value="F:transferase activity"/>
    <property type="evidence" value="ECO:0007669"/>
    <property type="project" value="UniProtKB-KW"/>
</dbReference>
<dbReference type="AlphaFoldDB" id="A0A1F7RT80"/>
<dbReference type="EMBL" id="MGDF01000161">
    <property type="protein sequence ID" value="OGL44087.1"/>
    <property type="molecule type" value="Genomic_DNA"/>
</dbReference>
<name>A0A1F7RT80_9BACT</name>
<dbReference type="PANTHER" id="PTHR33933">
    <property type="entry name" value="NUCLEOTIDYLTRANSFERASE"/>
    <property type="match status" value="1"/>
</dbReference>
<keyword evidence="2" id="KW-0808">Transferase</keyword>
<dbReference type="InterPro" id="IPR041633">
    <property type="entry name" value="Polbeta"/>
</dbReference>
<dbReference type="PANTHER" id="PTHR33933:SF1">
    <property type="entry name" value="PROTEIN ADENYLYLTRANSFERASE MNTA-RELATED"/>
    <property type="match status" value="1"/>
</dbReference>
<accession>A0A1F7RT80</accession>